<comment type="caution">
    <text evidence="1">The sequence shown here is derived from an EMBL/GenBank/DDBJ whole genome shotgun (WGS) entry which is preliminary data.</text>
</comment>
<gene>
    <name evidence="1" type="ORF">M9H77_30496</name>
</gene>
<protein>
    <submittedName>
        <fullName evidence="1">Uncharacterized protein</fullName>
    </submittedName>
</protein>
<sequence length="1002" mass="112103">MGVMSRKVVPACGNLCFFCPSMRARSRQPVKRYKKLLADIFPRSQDAEPNDRKIGKLCEYALRNPLRIPKITEYLEQRFYKDLRNEHFGSVRVVILIYRKLLSSCKEQMPLFASSLLGIIRTLLEQSRFNEMMVLGCTTLVDFMNSQIDNTYMFNLEGLIPKLCELAQEVGNDDQALRLRSAGMQALAILVRFMGENSHISMDFDHIITVTLENYIELGTNLENCKVKNGDSEPSEHWVQGVLKAENHGSSFPDISQKVSSLPDLINSKMEMVAAVEAAKNPSYWSRICLANMARLAKEATTVRRVLEPLFHCFDSEKYWSPERGVAFSVLAYMQSLLEESGENSHLLLSILVKHLDHKNVVKQSEMQTDIVEVASELAKNAKQQASVAIIGAINDLVKHLRKCMVHLDEASSPKDCSDERKQNLQLALENCISQLSNKVADSGPILDMMGVVLENIPTATAAARATIYAVHQTAKIASSLPNKSYYKKAFPDALFHQLLLAMAHPDHETRAGAHHIFSTVLMPSLNNIWLIRDRNFSQALSGQSPMKSQKMRIRSFSLLDKSDNRSELSDGETREEENQFRDSYEDQSVTCPSNSFKGANLEGKKELSSLRLSSHQVSLLLSSLWVQATLPENTPANFQAMAHTYSVALLFSRSKNSSHMALVRCFQLAFSLRSISLDKEGGLKPTRRRSLFTLASYMLLFGAKAGNLPDLIPAVKSSLTDETADPYLKLIEDIRLQALSTTPSIATQGYGSPEDEDAALKSLSVIDSDNKQLKELVVSLFMTKYAKLSEDDLSKIKEQLQQGFSPDDVFPLGIPLFMETPCPSSPLARLEFQSFDEIFEASRLIDEESFPDPSGSQSDRKTSLSINSLDILSVNQLLDSVLETARQVASFPPSSAPTSYDQVKNQCEALVTGKQQKMLALQSFKLQQEAKEILFTKENGTGDSFLSNAVFDSSRDVQSQNTEPTQSWNHLFHCPRELEQEHSFRLPPSSPYDKFLKAAGC</sequence>
<evidence type="ECO:0000313" key="1">
    <source>
        <dbReference type="EMBL" id="KAI5653309.1"/>
    </source>
</evidence>
<name>A0ACB9ZZF9_CATRO</name>
<proteinExistence type="predicted"/>
<organism evidence="1 2">
    <name type="scientific">Catharanthus roseus</name>
    <name type="common">Madagascar periwinkle</name>
    <name type="synonym">Vinca rosea</name>
    <dbReference type="NCBI Taxonomy" id="4058"/>
    <lineage>
        <taxon>Eukaryota</taxon>
        <taxon>Viridiplantae</taxon>
        <taxon>Streptophyta</taxon>
        <taxon>Embryophyta</taxon>
        <taxon>Tracheophyta</taxon>
        <taxon>Spermatophyta</taxon>
        <taxon>Magnoliopsida</taxon>
        <taxon>eudicotyledons</taxon>
        <taxon>Gunneridae</taxon>
        <taxon>Pentapetalae</taxon>
        <taxon>asterids</taxon>
        <taxon>lamiids</taxon>
        <taxon>Gentianales</taxon>
        <taxon>Apocynaceae</taxon>
        <taxon>Rauvolfioideae</taxon>
        <taxon>Vinceae</taxon>
        <taxon>Catharanthinae</taxon>
        <taxon>Catharanthus</taxon>
    </lineage>
</organism>
<dbReference type="Proteomes" id="UP001060085">
    <property type="component" value="Linkage Group LG07"/>
</dbReference>
<accession>A0ACB9ZZF9</accession>
<dbReference type="EMBL" id="CM044707">
    <property type="protein sequence ID" value="KAI5653309.1"/>
    <property type="molecule type" value="Genomic_DNA"/>
</dbReference>
<reference evidence="2" key="1">
    <citation type="journal article" date="2023" name="Nat. Plants">
        <title>Single-cell RNA sequencing provides a high-resolution roadmap for understanding the multicellular compartmentation of specialized metabolism.</title>
        <authorList>
            <person name="Sun S."/>
            <person name="Shen X."/>
            <person name="Li Y."/>
            <person name="Li Y."/>
            <person name="Wang S."/>
            <person name="Li R."/>
            <person name="Zhang H."/>
            <person name="Shen G."/>
            <person name="Guo B."/>
            <person name="Wei J."/>
            <person name="Xu J."/>
            <person name="St-Pierre B."/>
            <person name="Chen S."/>
            <person name="Sun C."/>
        </authorList>
    </citation>
    <scope>NUCLEOTIDE SEQUENCE [LARGE SCALE GENOMIC DNA]</scope>
</reference>
<keyword evidence="2" id="KW-1185">Reference proteome</keyword>
<evidence type="ECO:0000313" key="2">
    <source>
        <dbReference type="Proteomes" id="UP001060085"/>
    </source>
</evidence>